<name>A0A9P7I738_9HYPO</name>
<evidence type="ECO:0000313" key="2">
    <source>
        <dbReference type="EMBL" id="KAG5765265.1"/>
    </source>
</evidence>
<dbReference type="EMBL" id="JADFTT010000209">
    <property type="protein sequence ID" value="KAG5765265.1"/>
    <property type="molecule type" value="Genomic_DNA"/>
</dbReference>
<dbReference type="OrthoDB" id="5103416at2759"/>
<sequence>MSGDLHDHDHGGQGHGDGDDAGDGHTYGTQTQTHGDGGGDGDGDFGLTAAPHLEPQVGLEWPDFQNPEVASVGEIVLSG</sequence>
<comment type="caution">
    <text evidence="2">The sequence shown here is derived from an EMBL/GenBank/DDBJ whole genome shotgun (WGS) entry which is preliminary data.</text>
</comment>
<feature type="compositionally biased region" description="Basic and acidic residues" evidence="1">
    <location>
        <begin position="1"/>
        <end position="18"/>
    </location>
</feature>
<evidence type="ECO:0000256" key="1">
    <source>
        <dbReference type="SAM" id="MobiDB-lite"/>
    </source>
</evidence>
<proteinExistence type="predicted"/>
<gene>
    <name evidence="2" type="ORF">H9Q72_006681</name>
</gene>
<feature type="compositionally biased region" description="Low complexity" evidence="1">
    <location>
        <begin position="24"/>
        <end position="34"/>
    </location>
</feature>
<feature type="region of interest" description="Disordered" evidence="1">
    <location>
        <begin position="1"/>
        <end position="60"/>
    </location>
</feature>
<dbReference type="Proteomes" id="UP000750502">
    <property type="component" value="Unassembled WGS sequence"/>
</dbReference>
<dbReference type="AlphaFoldDB" id="A0A9P7I738"/>
<reference evidence="2" key="2">
    <citation type="submission" date="2020-10" db="EMBL/GenBank/DDBJ databases">
        <authorList>
            <person name="Peck L.D."/>
            <person name="Nowell R.W."/>
            <person name="Flood J."/>
            <person name="Ryan M.J."/>
            <person name="Barraclough T.G."/>
        </authorList>
    </citation>
    <scope>NUCLEOTIDE SEQUENCE</scope>
    <source>
        <strain evidence="2">IMI 127659i</strain>
    </source>
</reference>
<accession>A0A9P7I738</accession>
<organism evidence="2 3">
    <name type="scientific">Fusarium xylarioides</name>
    <dbReference type="NCBI Taxonomy" id="221167"/>
    <lineage>
        <taxon>Eukaryota</taxon>
        <taxon>Fungi</taxon>
        <taxon>Dikarya</taxon>
        <taxon>Ascomycota</taxon>
        <taxon>Pezizomycotina</taxon>
        <taxon>Sordariomycetes</taxon>
        <taxon>Hypocreomycetidae</taxon>
        <taxon>Hypocreales</taxon>
        <taxon>Nectriaceae</taxon>
        <taxon>Fusarium</taxon>
        <taxon>Fusarium fujikuroi species complex</taxon>
    </lineage>
</organism>
<protein>
    <submittedName>
        <fullName evidence="2">Uncharacterized protein</fullName>
    </submittedName>
</protein>
<evidence type="ECO:0000313" key="3">
    <source>
        <dbReference type="Proteomes" id="UP000750502"/>
    </source>
</evidence>
<reference evidence="2" key="1">
    <citation type="journal article" date="2020" name="bioRxiv">
        <title>Historical genomics reveals the evolutionary mechanisms behind multiple outbreaks of the host-specific coffee wilt pathogen Fusarium xylarioides.</title>
        <authorList>
            <person name="Peck D."/>
            <person name="Nowell R.W."/>
            <person name="Flood J."/>
            <person name="Ryan M.J."/>
            <person name="Barraclough T.G."/>
        </authorList>
    </citation>
    <scope>NUCLEOTIDE SEQUENCE</scope>
    <source>
        <strain evidence="2">IMI 127659i</strain>
    </source>
</reference>
<keyword evidence="3" id="KW-1185">Reference proteome</keyword>